<dbReference type="PANTHER" id="PTHR24178:SF9">
    <property type="entry name" value="ANK_REP_REGION DOMAIN-CONTAINING PROTEIN"/>
    <property type="match status" value="1"/>
</dbReference>
<evidence type="ECO:0000256" key="5">
    <source>
        <dbReference type="SAM" id="MobiDB-lite"/>
    </source>
</evidence>
<dbReference type="Gene3D" id="1.25.40.20">
    <property type="entry name" value="Ankyrin repeat-containing domain"/>
    <property type="match status" value="3"/>
</dbReference>
<feature type="repeat" description="ANK" evidence="3">
    <location>
        <begin position="98"/>
        <end position="130"/>
    </location>
</feature>
<dbReference type="GeneID" id="73345941"/>
<evidence type="ECO:0000256" key="3">
    <source>
        <dbReference type="PROSITE-ProRule" id="PRU00023"/>
    </source>
</evidence>
<feature type="repeat" description="ANK" evidence="3">
    <location>
        <begin position="278"/>
        <end position="310"/>
    </location>
</feature>
<feature type="compositionally biased region" description="Polar residues" evidence="5">
    <location>
        <begin position="588"/>
        <end position="599"/>
    </location>
</feature>
<dbReference type="PROSITE" id="PS50297">
    <property type="entry name" value="ANK_REP_REGION"/>
    <property type="match status" value="3"/>
</dbReference>
<evidence type="ECO:0008006" key="8">
    <source>
        <dbReference type="Google" id="ProtNLM"/>
    </source>
</evidence>
<dbReference type="PROSITE" id="PS50088">
    <property type="entry name" value="ANK_REPEAT"/>
    <property type="match status" value="5"/>
</dbReference>
<feature type="repeat" description="ANK" evidence="3">
    <location>
        <begin position="244"/>
        <end position="276"/>
    </location>
</feature>
<keyword evidence="1" id="KW-0677">Repeat</keyword>
<reference evidence="6" key="1">
    <citation type="journal article" date="2021" name="Mol. Plant Microbe Interact.">
        <title>Complete Genome Sequence of the Plant-Pathogenic Fungus Colletotrichum lupini.</title>
        <authorList>
            <person name="Baroncelli R."/>
            <person name="Pensec F."/>
            <person name="Da Lio D."/>
            <person name="Boufleur T."/>
            <person name="Vicente I."/>
            <person name="Sarrocco S."/>
            <person name="Picot A."/>
            <person name="Baraldi E."/>
            <person name="Sukno S."/>
            <person name="Thon M."/>
            <person name="Le Floch G."/>
        </authorList>
    </citation>
    <scope>NUCLEOTIDE SEQUENCE</scope>
    <source>
        <strain evidence="6">IMI 504893</strain>
    </source>
</reference>
<feature type="region of interest" description="Disordered" evidence="5">
    <location>
        <begin position="1"/>
        <end position="51"/>
    </location>
</feature>
<dbReference type="Proteomes" id="UP000830671">
    <property type="component" value="Chromosome 6"/>
</dbReference>
<feature type="coiled-coil region" evidence="4">
    <location>
        <begin position="1076"/>
        <end position="1126"/>
    </location>
</feature>
<feature type="compositionally biased region" description="Basic and acidic residues" evidence="5">
    <location>
        <begin position="600"/>
        <end position="610"/>
    </location>
</feature>
<dbReference type="InterPro" id="IPR036770">
    <property type="entry name" value="Ankyrin_rpt-contain_sf"/>
</dbReference>
<feature type="repeat" description="ANK" evidence="3">
    <location>
        <begin position="309"/>
        <end position="341"/>
    </location>
</feature>
<name>A0A9Q8WKY7_9PEZI</name>
<feature type="compositionally biased region" description="Basic and acidic residues" evidence="5">
    <location>
        <begin position="810"/>
        <end position="823"/>
    </location>
</feature>
<dbReference type="PANTHER" id="PTHR24178">
    <property type="entry name" value="MOLTING PROTEIN MLT-4"/>
    <property type="match status" value="1"/>
</dbReference>
<evidence type="ECO:0000313" key="6">
    <source>
        <dbReference type="EMBL" id="UQC86465.1"/>
    </source>
</evidence>
<dbReference type="Pfam" id="PF00023">
    <property type="entry name" value="Ank"/>
    <property type="match status" value="1"/>
</dbReference>
<dbReference type="AlphaFoldDB" id="A0A9Q8WKY7"/>
<protein>
    <recommendedName>
        <fullName evidence="8">Ankyrin repeat protein</fullName>
    </recommendedName>
</protein>
<keyword evidence="2 3" id="KW-0040">ANK repeat</keyword>
<feature type="compositionally biased region" description="Basic and acidic residues" evidence="5">
    <location>
        <begin position="15"/>
        <end position="24"/>
    </location>
</feature>
<evidence type="ECO:0000313" key="7">
    <source>
        <dbReference type="Proteomes" id="UP000830671"/>
    </source>
</evidence>
<keyword evidence="4" id="KW-0175">Coiled coil</keyword>
<organism evidence="6 7">
    <name type="scientific">Colletotrichum lupini</name>
    <dbReference type="NCBI Taxonomy" id="145971"/>
    <lineage>
        <taxon>Eukaryota</taxon>
        <taxon>Fungi</taxon>
        <taxon>Dikarya</taxon>
        <taxon>Ascomycota</taxon>
        <taxon>Pezizomycotina</taxon>
        <taxon>Sordariomycetes</taxon>
        <taxon>Hypocreomycetidae</taxon>
        <taxon>Glomerellales</taxon>
        <taxon>Glomerellaceae</taxon>
        <taxon>Colletotrichum</taxon>
        <taxon>Colletotrichum acutatum species complex</taxon>
    </lineage>
</organism>
<dbReference type="EMBL" id="CP019478">
    <property type="protein sequence ID" value="UQC86465.1"/>
    <property type="molecule type" value="Genomic_DNA"/>
</dbReference>
<gene>
    <name evidence="6" type="ORF">CLUP02_11966</name>
</gene>
<evidence type="ECO:0000256" key="2">
    <source>
        <dbReference type="ARBA" id="ARBA00023043"/>
    </source>
</evidence>
<feature type="region of interest" description="Disordered" evidence="5">
    <location>
        <begin position="801"/>
        <end position="838"/>
    </location>
</feature>
<proteinExistence type="predicted"/>
<feature type="repeat" description="ANK" evidence="3">
    <location>
        <begin position="172"/>
        <end position="204"/>
    </location>
</feature>
<feature type="region of interest" description="Disordered" evidence="5">
    <location>
        <begin position="583"/>
        <end position="632"/>
    </location>
</feature>
<evidence type="ECO:0000256" key="4">
    <source>
        <dbReference type="SAM" id="Coils"/>
    </source>
</evidence>
<dbReference type="RefSeq" id="XP_049148076.1">
    <property type="nucleotide sequence ID" value="XM_049290931.1"/>
</dbReference>
<dbReference type="SMART" id="SM00248">
    <property type="entry name" value="ANK"/>
    <property type="match status" value="10"/>
</dbReference>
<dbReference type="SUPFAM" id="SSF48403">
    <property type="entry name" value="Ankyrin repeat"/>
    <property type="match status" value="2"/>
</dbReference>
<feature type="compositionally biased region" description="Low complexity" evidence="5">
    <location>
        <begin position="30"/>
        <end position="46"/>
    </location>
</feature>
<accession>A0A9Q8WKY7</accession>
<dbReference type="Pfam" id="PF12796">
    <property type="entry name" value="Ank_2"/>
    <property type="match status" value="2"/>
</dbReference>
<dbReference type="InterPro" id="IPR002110">
    <property type="entry name" value="Ankyrin_rpt"/>
</dbReference>
<sequence>MMSELDSAVAALGSEPHEIAHPTVDETDSISHSSDSSGDQPSDSNSNPQHANDQLQSHLMQQLLTMANHPHPEAVGDPKALRELIKEYESEVNVKDDMGMTPLHVAAEKGLVGAVEELIRAGADLETQDHKGFTPLMTATREQQVEVMRKLLKPPSEYSGDVMVQLEKRSLTGRTPILWASIYGFLDGVVLLIDAGADCDAQTVQSLATPLIAASFWGSEDIVKALLNTDNPRGRADLNLSDVDRRTALHAAVTGEHLEIAKLLLDVEATLTTLQDAYDQTPLHLAVDQGSESLVKLLASADVNVFGASRQTALHLASKKGDKKVASWLLEAKADINAKDADDNTPLHVAFLTLLEVQEKLALNSSSAFLDLSMGDGPNTELRLQPDRLIATIQLLLENDAQIAVSNCREETPLRLAAACGQHSIFEIILKRMEQRDKSISNNDIQAVLSSALRLGVQRRAAVMATLLESDLVEVADFDQEDAWKDTLKWAASDPELHHIAQLLMRKMPRKQGVLPPCSKAWSAIGWAAHEQLPEVLFALISTCPETPDTETALSSTLESTLELVKRADGLQKNLDKALGEVRKLQEEPQSVTPTSAQKSRGEDYEDISRAKTGGLRVQERDGGQGRGNNEEVADTKKLVPGSHQIPFESKNLKTLKDILRDPPFARVHREPMAYDIPRSRIEKSRDDVLEKFKATIVQFYGAKGVSGTIQAKRPIREVIYDVGPKEMMQTWTAMQTAVAKLSEEVDEVDPVYRPSSLTYQDLFTRIMKDEKCGPRQYYEAKSFFQDSWLEVPDEKSDSRIVRPKAVLRQSDKAEDRNQEQYGEKNNQVTKKGRSRKSSPDLVATSAIYMPYFCFSVNLGNNREAEKDYKSLLEAYEAHSPQSVIHKSPTLDEWYYHFAKNQKSADDRDHRNRNQVVTKYWRREETREQTGQSEVSSMASGFTGELTLLRVNQVWIWTIGNKWLLTATSCLFSKCHGTLVEGILDQLSKQAKYGGRKSQPSSAVEMAKLIADYCIGSYERRPNSEIQPHKPPIDTVPSGSSKPVIGQQLSISQIYSNHMNQIGRAETALYNSFKYRERLQNEQDGLDSRVSKLLREWEAARISSNMEVAINKAEKLYSDIKDVRDELNILKSVAQYQQSVQRKLTPSQVKNADLTAAQVVSNIIELDVVADRIQLAQNWLGTKQG</sequence>
<dbReference type="Pfam" id="PF13637">
    <property type="entry name" value="Ank_4"/>
    <property type="match status" value="1"/>
</dbReference>
<dbReference type="KEGG" id="clup:CLUP02_11966"/>
<keyword evidence="7" id="KW-1185">Reference proteome</keyword>
<evidence type="ECO:0000256" key="1">
    <source>
        <dbReference type="ARBA" id="ARBA00022737"/>
    </source>
</evidence>